<dbReference type="PANTHER" id="PTHR13939:SF0">
    <property type="entry name" value="NMN AMIDOHYDROLASE-LIKE PROTEIN YFAY"/>
    <property type="match status" value="1"/>
</dbReference>
<evidence type="ECO:0000259" key="2">
    <source>
        <dbReference type="SMART" id="SM00852"/>
    </source>
</evidence>
<dbReference type="InterPro" id="IPR008135">
    <property type="entry name" value="Competence-induced_CinA"/>
</dbReference>
<dbReference type="Proteomes" id="UP001149400">
    <property type="component" value="Unassembled WGS sequence"/>
</dbReference>
<reference evidence="3" key="1">
    <citation type="submission" date="2021-12" db="EMBL/GenBank/DDBJ databases">
        <title>Enterovibrio ZSDZ35 sp. nov. and Enterovibrio ZSDZ42 sp. nov., isolated from coastal seawater in Qingdao.</title>
        <authorList>
            <person name="Zhang P."/>
        </authorList>
    </citation>
    <scope>NUCLEOTIDE SEQUENCE</scope>
    <source>
        <strain evidence="3">ZSDZ42</strain>
    </source>
</reference>
<dbReference type="HAMAP" id="MF_00226_B">
    <property type="entry name" value="CinA_B"/>
    <property type="match status" value="1"/>
</dbReference>
<dbReference type="NCBIfam" id="TIGR00200">
    <property type="entry name" value="cinA_nterm"/>
    <property type="match status" value="1"/>
</dbReference>
<dbReference type="SMART" id="SM00852">
    <property type="entry name" value="MoCF_biosynth"/>
    <property type="match status" value="1"/>
</dbReference>
<accession>A0ABT5R3G6</accession>
<name>A0ABT5R3G6_9GAMM</name>
<evidence type="ECO:0000256" key="1">
    <source>
        <dbReference type="HAMAP-Rule" id="MF_00226"/>
    </source>
</evidence>
<dbReference type="Gene3D" id="3.40.980.10">
    <property type="entry name" value="MoaB/Mog-like domain"/>
    <property type="match status" value="1"/>
</dbReference>
<dbReference type="InterPro" id="IPR036653">
    <property type="entry name" value="CinA-like_C"/>
</dbReference>
<dbReference type="InterPro" id="IPR001453">
    <property type="entry name" value="MoaB/Mog_dom"/>
</dbReference>
<organism evidence="3 4">
    <name type="scientific">Enterovibrio gelatinilyticus</name>
    <dbReference type="NCBI Taxonomy" id="2899819"/>
    <lineage>
        <taxon>Bacteria</taxon>
        <taxon>Pseudomonadati</taxon>
        <taxon>Pseudomonadota</taxon>
        <taxon>Gammaproteobacteria</taxon>
        <taxon>Vibrionales</taxon>
        <taxon>Vibrionaceae</taxon>
        <taxon>Enterovibrio</taxon>
    </lineage>
</organism>
<evidence type="ECO:0000313" key="3">
    <source>
        <dbReference type="EMBL" id="MDD1794811.1"/>
    </source>
</evidence>
<dbReference type="SUPFAM" id="SSF53218">
    <property type="entry name" value="Molybdenum cofactor biosynthesis proteins"/>
    <property type="match status" value="1"/>
</dbReference>
<dbReference type="SUPFAM" id="SSF142433">
    <property type="entry name" value="CinA-like"/>
    <property type="match status" value="1"/>
</dbReference>
<comment type="caution">
    <text evidence="3">The sequence shown here is derived from an EMBL/GenBank/DDBJ whole genome shotgun (WGS) entry which is preliminary data.</text>
</comment>
<dbReference type="Pfam" id="PF00994">
    <property type="entry name" value="MoCF_biosynth"/>
    <property type="match status" value="1"/>
</dbReference>
<sequence>MGQSKLRVAMLSTGEEVLHGDITDTNAAWLSRRCFEEGFALHRRVTVGDAVDDIAIELVRCSQVSDVVIVNGGLGPTTDDLTTEAMAMAMDVDLELNNHWLTELKARFEKNGNTMPKSNIKQAMLPEGAELVDNPVGSACGFSATLNDCLFFFTPGVPSEFKHMFDNEIVPRLQTGFPNTTKQEIQRLYTFGFSESLLNDKLELLSLPNEFEIGYRSSLPFIEVKLFSPRQHSDISLITDAIRNVLGDRLVGDGQPMLESVGNLLEQSKVTISVAEKFSGGYLANWLNQTEATKEAFVQGWVLSESSLVAEGDYNPLAAVLAMATASRENAGVDIGLACGNMEAGRVALGLSAADGDWGIVVKPRRSQSNENFRCYTATMLLDMLRRYLCGYEMFPDIASLVTTESLHIPVDSEAE</sequence>
<dbReference type="InterPro" id="IPR050101">
    <property type="entry name" value="CinA"/>
</dbReference>
<dbReference type="CDD" id="cd00885">
    <property type="entry name" value="cinA"/>
    <property type="match status" value="1"/>
</dbReference>
<dbReference type="Gene3D" id="3.90.950.20">
    <property type="entry name" value="CinA-like"/>
    <property type="match status" value="1"/>
</dbReference>
<dbReference type="InterPro" id="IPR036425">
    <property type="entry name" value="MoaB/Mog-like_dom_sf"/>
</dbReference>
<gene>
    <name evidence="3" type="ORF">LRP50_16875</name>
</gene>
<keyword evidence="4" id="KW-1185">Reference proteome</keyword>
<dbReference type="PANTHER" id="PTHR13939">
    <property type="entry name" value="NICOTINAMIDE-NUCLEOTIDE AMIDOHYDROLASE PNCC"/>
    <property type="match status" value="1"/>
</dbReference>
<evidence type="ECO:0000313" key="4">
    <source>
        <dbReference type="Proteomes" id="UP001149400"/>
    </source>
</evidence>
<proteinExistence type="inferred from homology"/>
<dbReference type="RefSeq" id="WP_274165635.1">
    <property type="nucleotide sequence ID" value="NZ_JAJUBC010000021.1"/>
</dbReference>
<dbReference type="EMBL" id="JAJUBC010000021">
    <property type="protein sequence ID" value="MDD1794811.1"/>
    <property type="molecule type" value="Genomic_DNA"/>
</dbReference>
<feature type="domain" description="MoaB/Mog" evidence="2">
    <location>
        <begin position="9"/>
        <end position="176"/>
    </location>
</feature>
<protein>
    <recommendedName>
        <fullName evidence="1">CinA-like protein</fullName>
    </recommendedName>
</protein>
<dbReference type="NCBIfam" id="TIGR00177">
    <property type="entry name" value="molyb_syn"/>
    <property type="match status" value="1"/>
</dbReference>
<comment type="similarity">
    <text evidence="1">Belongs to the CinA family.</text>
</comment>
<dbReference type="PIRSF" id="PIRSF006728">
    <property type="entry name" value="CinA"/>
    <property type="match status" value="1"/>
</dbReference>